<dbReference type="PRINTS" id="PR00455">
    <property type="entry name" value="HTHTETR"/>
</dbReference>
<proteinExistence type="predicted"/>
<dbReference type="eggNOG" id="COG1309">
    <property type="taxonomic scope" value="Bacteria"/>
</dbReference>
<evidence type="ECO:0000256" key="2">
    <source>
        <dbReference type="PROSITE-ProRule" id="PRU00335"/>
    </source>
</evidence>
<dbReference type="InterPro" id="IPR001647">
    <property type="entry name" value="HTH_TetR"/>
</dbReference>
<feature type="region of interest" description="Disordered" evidence="3">
    <location>
        <begin position="1"/>
        <end position="26"/>
    </location>
</feature>
<dbReference type="STRING" id="479433.Caci_4193"/>
<feature type="compositionally biased region" description="Low complexity" evidence="3">
    <location>
        <begin position="167"/>
        <end position="179"/>
    </location>
</feature>
<evidence type="ECO:0000256" key="3">
    <source>
        <dbReference type="SAM" id="MobiDB-lite"/>
    </source>
</evidence>
<dbReference type="InterPro" id="IPR009057">
    <property type="entry name" value="Homeodomain-like_sf"/>
</dbReference>
<dbReference type="PANTHER" id="PTHR43479">
    <property type="entry name" value="ACREF/ENVCD OPERON REPRESSOR-RELATED"/>
    <property type="match status" value="1"/>
</dbReference>
<evidence type="ECO:0000313" key="6">
    <source>
        <dbReference type="Proteomes" id="UP000000851"/>
    </source>
</evidence>
<feature type="domain" description="HTH tetR-type" evidence="4">
    <location>
        <begin position="28"/>
        <end position="88"/>
    </location>
</feature>
<sequence>MAIATMTSMAHEATPPRRTAGRAGRDDREVREAILVATRRLLDERRFDELSVADILTAAGVARGSFYFYFAGKNQVLAELTRRAVALGHEAAEPWLASTDDPRETIRHGISEGAKLWRAEAPVLRAMVENWRSDEELGELWLSLMSSFTAGTAERIAADRAGEEQGAGEQTAGEQSAGEHTAGDRAAGEQSAGNQSVGGRGVGEQTVGEQSAVDRGIGEHTVGEQSAGALAAGEQTAGGQSDAGAVPTSSVNTDDLAAALTWLGERLYYLAAIGVEPFADEDALVDVLTHIWMSVLHPAANL</sequence>
<dbReference type="SUPFAM" id="SSF46689">
    <property type="entry name" value="Homeodomain-like"/>
    <property type="match status" value="1"/>
</dbReference>
<dbReference type="InterPro" id="IPR050624">
    <property type="entry name" value="HTH-type_Tx_Regulator"/>
</dbReference>
<dbReference type="Proteomes" id="UP000000851">
    <property type="component" value="Chromosome"/>
</dbReference>
<protein>
    <submittedName>
        <fullName evidence="5">Transcriptional regulator, TetR family</fullName>
    </submittedName>
</protein>
<evidence type="ECO:0000313" key="5">
    <source>
        <dbReference type="EMBL" id="ACU73057.1"/>
    </source>
</evidence>
<dbReference type="KEGG" id="cai:Caci_4193"/>
<feature type="region of interest" description="Disordered" evidence="3">
    <location>
        <begin position="224"/>
        <end position="248"/>
    </location>
</feature>
<dbReference type="Gene3D" id="1.10.10.60">
    <property type="entry name" value="Homeodomain-like"/>
    <property type="match status" value="1"/>
</dbReference>
<keyword evidence="6" id="KW-1185">Reference proteome</keyword>
<dbReference type="PROSITE" id="PS50977">
    <property type="entry name" value="HTH_TETR_2"/>
    <property type="match status" value="1"/>
</dbReference>
<evidence type="ECO:0000256" key="1">
    <source>
        <dbReference type="ARBA" id="ARBA00023125"/>
    </source>
</evidence>
<keyword evidence="1 2" id="KW-0238">DNA-binding</keyword>
<dbReference type="InParanoid" id="C7QI12"/>
<dbReference type="AlphaFoldDB" id="C7QI12"/>
<dbReference type="Pfam" id="PF21313">
    <property type="entry name" value="EthR_C"/>
    <property type="match status" value="1"/>
</dbReference>
<dbReference type="InterPro" id="IPR049397">
    <property type="entry name" value="EthR_C"/>
</dbReference>
<feature type="DNA-binding region" description="H-T-H motif" evidence="2">
    <location>
        <begin position="51"/>
        <end position="70"/>
    </location>
</feature>
<dbReference type="Gene3D" id="1.10.357.10">
    <property type="entry name" value="Tetracycline Repressor, domain 2"/>
    <property type="match status" value="2"/>
</dbReference>
<dbReference type="InterPro" id="IPR036271">
    <property type="entry name" value="Tet_transcr_reg_TetR-rel_C_sf"/>
</dbReference>
<name>C7QI12_CATAD</name>
<gene>
    <name evidence="5" type="ordered locus">Caci_4193</name>
</gene>
<organism evidence="5 6">
    <name type="scientific">Catenulispora acidiphila (strain DSM 44928 / JCM 14897 / NBRC 102108 / NRRL B-24433 / ID139908)</name>
    <dbReference type="NCBI Taxonomy" id="479433"/>
    <lineage>
        <taxon>Bacteria</taxon>
        <taxon>Bacillati</taxon>
        <taxon>Actinomycetota</taxon>
        <taxon>Actinomycetes</taxon>
        <taxon>Catenulisporales</taxon>
        <taxon>Catenulisporaceae</taxon>
        <taxon>Catenulispora</taxon>
    </lineage>
</organism>
<dbReference type="Pfam" id="PF00440">
    <property type="entry name" value="TetR_N"/>
    <property type="match status" value="1"/>
</dbReference>
<dbReference type="PANTHER" id="PTHR43479:SF11">
    <property type="entry name" value="ACREF_ENVCD OPERON REPRESSOR-RELATED"/>
    <property type="match status" value="1"/>
</dbReference>
<dbReference type="HOGENOM" id="CLU_069356_32_0_11"/>
<feature type="region of interest" description="Disordered" evidence="3">
    <location>
        <begin position="161"/>
        <end position="211"/>
    </location>
</feature>
<dbReference type="EMBL" id="CP001700">
    <property type="protein sequence ID" value="ACU73057.1"/>
    <property type="molecule type" value="Genomic_DNA"/>
</dbReference>
<dbReference type="GO" id="GO:0003677">
    <property type="term" value="F:DNA binding"/>
    <property type="evidence" value="ECO:0007669"/>
    <property type="project" value="UniProtKB-UniRule"/>
</dbReference>
<accession>C7QI12</accession>
<dbReference type="SUPFAM" id="SSF48498">
    <property type="entry name" value="Tetracyclin repressor-like, C-terminal domain"/>
    <property type="match status" value="2"/>
</dbReference>
<reference evidence="5 6" key="1">
    <citation type="journal article" date="2009" name="Stand. Genomic Sci.">
        <title>Complete genome sequence of Catenulispora acidiphila type strain (ID 139908).</title>
        <authorList>
            <person name="Copeland A."/>
            <person name="Lapidus A."/>
            <person name="Glavina Del Rio T."/>
            <person name="Nolan M."/>
            <person name="Lucas S."/>
            <person name="Chen F."/>
            <person name="Tice H."/>
            <person name="Cheng J.F."/>
            <person name="Bruce D."/>
            <person name="Goodwin L."/>
            <person name="Pitluck S."/>
            <person name="Mikhailova N."/>
            <person name="Pati A."/>
            <person name="Ivanova N."/>
            <person name="Mavromatis K."/>
            <person name="Chen A."/>
            <person name="Palaniappan K."/>
            <person name="Chain P."/>
            <person name="Land M."/>
            <person name="Hauser L."/>
            <person name="Chang Y.J."/>
            <person name="Jeffries C.D."/>
            <person name="Chertkov O."/>
            <person name="Brettin T."/>
            <person name="Detter J.C."/>
            <person name="Han C."/>
            <person name="Ali Z."/>
            <person name="Tindall B.J."/>
            <person name="Goker M."/>
            <person name="Bristow J."/>
            <person name="Eisen J.A."/>
            <person name="Markowitz V."/>
            <person name="Hugenholtz P."/>
            <person name="Kyrpides N.C."/>
            <person name="Klenk H.P."/>
        </authorList>
    </citation>
    <scope>NUCLEOTIDE SEQUENCE [LARGE SCALE GENOMIC DNA]</scope>
    <source>
        <strain evidence="6">DSM 44928 / JCM 14897 / NBRC 102108 / NRRL B-24433 / ID139908</strain>
    </source>
</reference>
<evidence type="ECO:0000259" key="4">
    <source>
        <dbReference type="PROSITE" id="PS50977"/>
    </source>
</evidence>